<dbReference type="Proteomes" id="UP001177021">
    <property type="component" value="Unassembled WGS sequence"/>
</dbReference>
<accession>A0ACB0K373</accession>
<gene>
    <name evidence="1" type="ORF">MILVUS5_LOCUS19236</name>
</gene>
<organism evidence="1 2">
    <name type="scientific">Trifolium pratense</name>
    <name type="common">Red clover</name>
    <dbReference type="NCBI Taxonomy" id="57577"/>
    <lineage>
        <taxon>Eukaryota</taxon>
        <taxon>Viridiplantae</taxon>
        <taxon>Streptophyta</taxon>
        <taxon>Embryophyta</taxon>
        <taxon>Tracheophyta</taxon>
        <taxon>Spermatophyta</taxon>
        <taxon>Magnoliopsida</taxon>
        <taxon>eudicotyledons</taxon>
        <taxon>Gunneridae</taxon>
        <taxon>Pentapetalae</taxon>
        <taxon>rosids</taxon>
        <taxon>fabids</taxon>
        <taxon>Fabales</taxon>
        <taxon>Fabaceae</taxon>
        <taxon>Papilionoideae</taxon>
        <taxon>50 kb inversion clade</taxon>
        <taxon>NPAAA clade</taxon>
        <taxon>Hologalegina</taxon>
        <taxon>IRL clade</taxon>
        <taxon>Trifolieae</taxon>
        <taxon>Trifolium</taxon>
    </lineage>
</organism>
<comment type="caution">
    <text evidence="1">The sequence shown here is derived from an EMBL/GenBank/DDBJ whole genome shotgun (WGS) entry which is preliminary data.</text>
</comment>
<sequence length="1949" mass="220769">MRCTEESKLTLGTYVLREEANKWWKNAKLRMGIGGVVITWEMFKGEFLRKYFPADIRNKKVVEFMELKQGNMSVAEYSVKFEELCAFSPHYNTVDAEEAKCVKFESGLRPDIKHLIGFSQIRDFATLVDKCRICDDDGKAKTNYYKAMSDKRGRGQDRGKPYGDKGKKVVENSGGKKRGGGQCYKCGELGHKSYECSKKVDKCFNCGRLGHKSDVCQVKVTCFNCGEEGHKSPMCKKPKKTMGKVFALSGDDADQGDNLIRGTCFIYNTPLIAIIDTGATHSFISVDCMKRLSIPVSEMTGRMEIETPANGSVTTRLVCRDCPMEGEVKVEELPVVCEFPDVFPEDVSDVPPKREVEFTIDLVPGTSPISMAPYRMSASELNELKKQLEELLEKKFIRPSVSPWGAPVLLVKKKEGSMRLCIDYRQLNKVTIKNKYPLPRIDDLMDQLVGACVFSKIDLRSGYHQIRVKTEDIPKTAFRTRYGHYEYSVMPFGVTNAPGVFMEYMNRIFHSFLDKFVVVFIDDILVYSKSEEEHKEHLRIVLQVLKEKKLYAKLSKCEFWLKEVSFLGHVISSGGIAVDPAKVDAVLQWGTPESVFEIRSFLGLAGYYRRFIEGFSKLALPLTQLTRKDQAFVWDVKCEESFQELKKRLTTAPVLILPDAKESFVVYCDASKMGLGGVLMQKRQVVAYASRQLRVHERNYPTHDLELAAKGTLVPKLAEIYVEQIVKLHGIPSSIVSDRDPRFTSRFWESLQEALGTKLRLSSAYHPQTDGQSERTIQSLEDLLRACVLEQGVSWDSCLPLIEFTYNNSFHSSIGMAPFEALYGRRVTSTTGIGRALKSRKLTSKFIGPYQILKRVGKVAYRIALPPSLANLHDVFHVSQLRKYVRDPSHVIESDDVQVRDDLTVEVVPLRIEGREVKRLRNKDIASVKVVWGGPAGENATWELESKMMSSYPELFPDSQVEDSDQNAAVKWVEEVEIVFEAMRCTEESKLTLGTYVLREEANKWWKNAKLRMGIGGVVITWEMFKGEFLRKYFPADIRNKKMVEFMELKQGNMSVAEYSVKFEELCAFSPHYNTVDAEEAKCVKFESGLRPDIKHLIGFSQIRDFATLVDKCRICDDDGKAKTNYYKAMSDKRGRGQDRGKPYGDKGKKVVENSGGKKRGGGQCYKCGELGHKSYECSKKVDKCFNCGRLGHKSDVCQVKVTCFNCGEEGHKSPMCKKPKKTMGKVFALSGDDADQGDNLIRGTCFIYNTPLIAIIDTGATHSFISVDCMKRLSIPVSEMTGRMEIETPANGSVTTRLVCRDCPMEGEVKVEELPVVCEFPDVFPEDVSDVPPKREVEFTIDLVPGTSPISMAPYRMSASELNELKKQLEELLEKKFIRPSVSPWGAPVLLVKKKEGSMRLCIDYRQLNKVTIKNKYPLPRIDDLMDQLVGACVFSKIDLRSGYHQIRVKTEDIPKTAFRTRYGHYEYSVMPFGVTNAPGVFMEYMNRIFHSFLDKFVVVFIDDILVYSKSEEEHKEHLRIVLQVLKEKKLYAKLSKCEFWLKEVSFLGHVISSGGIAVDPAKVDAVLQWGTPESVFEIRSFLGLAGYYRRFIEGFSKLALPLTQLTRKDQAFVWDVKCEESFQELKKRLTTAPVLILPDAKESFVVYCDASKMGLGGVLMQKRQVVAYASRQLRVHERNYPTHDLELAAKGTLVPKLAEIYVEQIVKLHGIPSSIVSDRDPRFTSRFWESLQEALGTKLRLSSAYHPQTDGQSERTIQSLEDLLRACVLEQGVSWDSCLPLIEFTYNNSFHSSIGMAPFEALYGRRVTSTTGIGRALKSRKLTSKFIGPYQILKRVGKVAYRIALPPSLANLHDVFHVSQLRKYVRDPSHVIESDDVQVRDDLTVEVVPLRIEGREVKRLRNKDIASVKVVWGGPAGENATWELESKMMSSYPELFPDSQVEDSDQS</sequence>
<evidence type="ECO:0000313" key="2">
    <source>
        <dbReference type="Proteomes" id="UP001177021"/>
    </source>
</evidence>
<dbReference type="EMBL" id="CASHSV030000160">
    <property type="protein sequence ID" value="CAJ2651626.1"/>
    <property type="molecule type" value="Genomic_DNA"/>
</dbReference>
<reference evidence="1" key="1">
    <citation type="submission" date="2023-10" db="EMBL/GenBank/DDBJ databases">
        <authorList>
            <person name="Rodriguez Cubillos JULIANA M."/>
            <person name="De Vega J."/>
        </authorList>
    </citation>
    <scope>NUCLEOTIDE SEQUENCE</scope>
</reference>
<keyword evidence="2" id="KW-1185">Reference proteome</keyword>
<proteinExistence type="predicted"/>
<protein>
    <submittedName>
        <fullName evidence="1">Uncharacterized protein</fullName>
    </submittedName>
</protein>
<evidence type="ECO:0000313" key="1">
    <source>
        <dbReference type="EMBL" id="CAJ2651626.1"/>
    </source>
</evidence>
<name>A0ACB0K373_TRIPR</name>